<dbReference type="SUPFAM" id="SSF143011">
    <property type="entry name" value="RelE-like"/>
    <property type="match status" value="1"/>
</dbReference>
<sequence>MYKLILRKKVIKFIHKRDKNDKLNIDLKLKLLQDNPYPKSNLDIKKLSNSPFYRLRINNYRFIYEILENELIILMIDGNNRGDIY</sequence>
<gene>
    <name evidence="2" type="ORF">HELGO_WM20343</name>
</gene>
<dbReference type="InterPro" id="IPR052747">
    <property type="entry name" value="TA_system_RelE_toxin"/>
</dbReference>
<dbReference type="Pfam" id="PF05016">
    <property type="entry name" value="ParE_toxin"/>
    <property type="match status" value="1"/>
</dbReference>
<protein>
    <recommendedName>
        <fullName evidence="3">Type II toxin-antitoxin system RelE/ParE family toxin</fullName>
    </recommendedName>
</protein>
<organism evidence="2">
    <name type="scientific">uncultured Campylobacterales bacterium</name>
    <dbReference type="NCBI Taxonomy" id="352960"/>
    <lineage>
        <taxon>Bacteria</taxon>
        <taxon>Pseudomonadati</taxon>
        <taxon>Campylobacterota</taxon>
        <taxon>Epsilonproteobacteria</taxon>
        <taxon>Campylobacterales</taxon>
        <taxon>environmental samples</taxon>
    </lineage>
</organism>
<evidence type="ECO:0008006" key="3">
    <source>
        <dbReference type="Google" id="ProtNLM"/>
    </source>
</evidence>
<dbReference type="AlphaFoldDB" id="A0A6S6T2G1"/>
<evidence type="ECO:0000256" key="1">
    <source>
        <dbReference type="ARBA" id="ARBA00022649"/>
    </source>
</evidence>
<dbReference type="PANTHER" id="PTHR38813">
    <property type="match status" value="1"/>
</dbReference>
<keyword evidence="1" id="KW-1277">Toxin-antitoxin system</keyword>
<dbReference type="EMBL" id="CACVAW010000043">
    <property type="protein sequence ID" value="CAA6810925.1"/>
    <property type="molecule type" value="Genomic_DNA"/>
</dbReference>
<dbReference type="InterPro" id="IPR035093">
    <property type="entry name" value="RelE/ParE_toxin_dom_sf"/>
</dbReference>
<reference evidence="2" key="1">
    <citation type="submission" date="2020-01" db="EMBL/GenBank/DDBJ databases">
        <authorList>
            <person name="Meier V. D."/>
            <person name="Meier V D."/>
        </authorList>
    </citation>
    <scope>NUCLEOTIDE SEQUENCE</scope>
    <source>
        <strain evidence="2">HLG_WM_MAG_12</strain>
    </source>
</reference>
<dbReference type="PANTHER" id="PTHR38813:SF1">
    <property type="entry name" value="TOXIN RELE1-RELATED"/>
    <property type="match status" value="1"/>
</dbReference>
<dbReference type="InterPro" id="IPR007712">
    <property type="entry name" value="RelE/ParE_toxin"/>
</dbReference>
<proteinExistence type="predicted"/>
<dbReference type="Gene3D" id="3.30.2310.20">
    <property type="entry name" value="RelE-like"/>
    <property type="match status" value="1"/>
</dbReference>
<name>A0A6S6T2G1_9BACT</name>
<evidence type="ECO:0000313" key="2">
    <source>
        <dbReference type="EMBL" id="CAA6810925.1"/>
    </source>
</evidence>
<accession>A0A6S6T2G1</accession>